<dbReference type="Proteomes" id="UP000582231">
    <property type="component" value="Unassembled WGS sequence"/>
</dbReference>
<accession>A0A852RK74</accession>
<dbReference type="AlphaFoldDB" id="A0A852RK74"/>
<dbReference type="EMBL" id="JACCBF010000001">
    <property type="protein sequence ID" value="NYD31019.1"/>
    <property type="molecule type" value="Genomic_DNA"/>
</dbReference>
<dbReference type="InterPro" id="IPR053847">
    <property type="entry name" value="DUF6928"/>
</dbReference>
<protein>
    <submittedName>
        <fullName evidence="1">Uncharacterized protein</fullName>
    </submittedName>
</protein>
<name>A0A852RK74_9ACTN</name>
<comment type="caution">
    <text evidence="1">The sequence shown here is derived from an EMBL/GenBank/DDBJ whole genome shotgun (WGS) entry which is preliminary data.</text>
</comment>
<gene>
    <name evidence="1" type="ORF">BJ958_002565</name>
</gene>
<proteinExistence type="predicted"/>
<organism evidence="1 2">
    <name type="scientific">Nocardioides kongjuensis</name>
    <dbReference type="NCBI Taxonomy" id="349522"/>
    <lineage>
        <taxon>Bacteria</taxon>
        <taxon>Bacillati</taxon>
        <taxon>Actinomycetota</taxon>
        <taxon>Actinomycetes</taxon>
        <taxon>Propionibacteriales</taxon>
        <taxon>Nocardioidaceae</taxon>
        <taxon>Nocardioides</taxon>
    </lineage>
</organism>
<dbReference type="RefSeq" id="WP_179727192.1">
    <property type="nucleotide sequence ID" value="NZ_BAABEF010000001.1"/>
</dbReference>
<reference evidence="1 2" key="1">
    <citation type="submission" date="2020-07" db="EMBL/GenBank/DDBJ databases">
        <title>Sequencing the genomes of 1000 actinobacteria strains.</title>
        <authorList>
            <person name="Klenk H.-P."/>
        </authorList>
    </citation>
    <scope>NUCLEOTIDE SEQUENCE [LARGE SCALE GENOMIC DNA]</scope>
    <source>
        <strain evidence="1 2">DSM 19082</strain>
    </source>
</reference>
<keyword evidence="2" id="KW-1185">Reference proteome</keyword>
<dbReference type="Pfam" id="PF21997">
    <property type="entry name" value="DUF6928"/>
    <property type="match status" value="2"/>
</dbReference>
<sequence length="134" mass="14652">MGAKDWLICYADDTLASVLAARPELDRVATDALVRRLFPAHEVTPVGANEEVLEDVGDHLAFEEPYWAGELPATEDEEDEEYSFPFHPLELGEAALDHLFGFVLEGHGGPPGDTSVDPFEIPLAAYRLTAASRT</sequence>
<evidence type="ECO:0000313" key="2">
    <source>
        <dbReference type="Proteomes" id="UP000582231"/>
    </source>
</evidence>
<evidence type="ECO:0000313" key="1">
    <source>
        <dbReference type="EMBL" id="NYD31019.1"/>
    </source>
</evidence>